<gene>
    <name evidence="3" type="ORF">M4486_13555</name>
</gene>
<sequence>MHSDSDDPMLADVLRALEAAPALGNRDAYLAFVRGHGEAALWKGLAPEHLTASTFVFSPDGAQVLLCFHRKGGFWVQVGGHLEREDATLADAALREAREESGLEDLALATPSITDLDRHELAGAFKCRAHWDIGFTAVAEPSARIVVSEESRDVRWFPIDSLPGGLAPGCARRIEAARQVLR</sequence>
<dbReference type="CDD" id="cd03674">
    <property type="entry name" value="NUDIX_Hydrolase"/>
    <property type="match status" value="1"/>
</dbReference>
<dbReference type="RefSeq" id="WP_249477776.1">
    <property type="nucleotide sequence ID" value="NZ_CP097218.1"/>
</dbReference>
<dbReference type="Gene3D" id="3.90.79.10">
    <property type="entry name" value="Nucleoside Triphosphate Pyrophosphohydrolase"/>
    <property type="match status" value="1"/>
</dbReference>
<evidence type="ECO:0000313" key="3">
    <source>
        <dbReference type="EMBL" id="UQN28648.1"/>
    </source>
</evidence>
<dbReference type="PANTHER" id="PTHR43736">
    <property type="entry name" value="ADP-RIBOSE PYROPHOSPHATASE"/>
    <property type="match status" value="1"/>
</dbReference>
<dbReference type="InterPro" id="IPR015797">
    <property type="entry name" value="NUDIX_hydrolase-like_dom_sf"/>
</dbReference>
<keyword evidence="4" id="KW-1185">Reference proteome</keyword>
<accession>A0ABY4N287</accession>
<dbReference type="EMBL" id="CP097218">
    <property type="protein sequence ID" value="UQN28648.1"/>
    <property type="molecule type" value="Genomic_DNA"/>
</dbReference>
<dbReference type="Pfam" id="PF00293">
    <property type="entry name" value="NUDIX"/>
    <property type="match status" value="1"/>
</dbReference>
<feature type="domain" description="Nudix hydrolase" evidence="2">
    <location>
        <begin position="47"/>
        <end position="179"/>
    </location>
</feature>
<protein>
    <submittedName>
        <fullName evidence="3">NUDIX domain-containing protein</fullName>
    </submittedName>
</protein>
<dbReference type="PANTHER" id="PTHR43736:SF1">
    <property type="entry name" value="DIHYDRONEOPTERIN TRIPHOSPHATE DIPHOSPHATASE"/>
    <property type="match status" value="1"/>
</dbReference>
<proteinExistence type="inferred from homology"/>
<evidence type="ECO:0000313" key="4">
    <source>
        <dbReference type="Proteomes" id="UP001055868"/>
    </source>
</evidence>
<organism evidence="3 4">
    <name type="scientific">Brachybacterium kimchii</name>
    <dbReference type="NCBI Taxonomy" id="2942909"/>
    <lineage>
        <taxon>Bacteria</taxon>
        <taxon>Bacillati</taxon>
        <taxon>Actinomycetota</taxon>
        <taxon>Actinomycetes</taxon>
        <taxon>Micrococcales</taxon>
        <taxon>Dermabacteraceae</taxon>
        <taxon>Brachybacterium</taxon>
    </lineage>
</organism>
<dbReference type="PROSITE" id="PS51462">
    <property type="entry name" value="NUDIX"/>
    <property type="match status" value="1"/>
</dbReference>
<evidence type="ECO:0000259" key="2">
    <source>
        <dbReference type="PROSITE" id="PS51462"/>
    </source>
</evidence>
<dbReference type="InterPro" id="IPR000086">
    <property type="entry name" value="NUDIX_hydrolase_dom"/>
</dbReference>
<dbReference type="Proteomes" id="UP001055868">
    <property type="component" value="Chromosome"/>
</dbReference>
<dbReference type="SUPFAM" id="SSF55811">
    <property type="entry name" value="Nudix"/>
    <property type="match status" value="1"/>
</dbReference>
<evidence type="ECO:0000256" key="1">
    <source>
        <dbReference type="ARBA" id="ARBA00005582"/>
    </source>
</evidence>
<reference evidence="3" key="1">
    <citation type="submission" date="2022-05" db="EMBL/GenBank/DDBJ databases">
        <title>Genomic analysis of Brachybacterium sp. CBA3104.</title>
        <authorList>
            <person name="Roh S.W."/>
            <person name="Kim Y.B."/>
            <person name="Kim Y."/>
        </authorList>
    </citation>
    <scope>NUCLEOTIDE SEQUENCE</scope>
    <source>
        <strain evidence="3">CBA3104</strain>
    </source>
</reference>
<comment type="similarity">
    <text evidence="1">Belongs to the Nudix hydrolase family.</text>
</comment>
<name>A0ABY4N287_9MICO</name>